<dbReference type="InterPro" id="IPR015813">
    <property type="entry name" value="Pyrv/PenolPyrv_kinase-like_dom"/>
</dbReference>
<protein>
    <recommendedName>
        <fullName evidence="2">Phosphoenolpyruvate carboxylase</fullName>
    </recommendedName>
</protein>
<accession>A0A9W6N3Y4</accession>
<evidence type="ECO:0000256" key="1">
    <source>
        <dbReference type="ARBA" id="ARBA00003670"/>
    </source>
</evidence>
<dbReference type="PROSITE" id="PS00393">
    <property type="entry name" value="PEPCASE_2"/>
    <property type="match status" value="1"/>
</dbReference>
<dbReference type="GO" id="GO:0015977">
    <property type="term" value="P:carbon fixation"/>
    <property type="evidence" value="ECO:0007669"/>
    <property type="project" value="InterPro"/>
</dbReference>
<dbReference type="InterPro" id="IPR033129">
    <property type="entry name" value="PEPCASE_His_AS"/>
</dbReference>
<dbReference type="Proteomes" id="UP001143364">
    <property type="component" value="Unassembled WGS sequence"/>
</dbReference>
<evidence type="ECO:0000313" key="5">
    <source>
        <dbReference type="Proteomes" id="UP001143364"/>
    </source>
</evidence>
<organism evidence="4 5">
    <name type="scientific">Methylopila jiangsuensis</name>
    <dbReference type="NCBI Taxonomy" id="586230"/>
    <lineage>
        <taxon>Bacteria</taxon>
        <taxon>Pseudomonadati</taxon>
        <taxon>Pseudomonadota</taxon>
        <taxon>Alphaproteobacteria</taxon>
        <taxon>Hyphomicrobiales</taxon>
        <taxon>Methylopilaceae</taxon>
        <taxon>Methylopila</taxon>
    </lineage>
</organism>
<sequence>MSPQAQFAAPMPDTIEPFAPPVITGTAPDAATEILFHALIEVCRRHQPELESVLRGEADISQLTPELLGRALQVQGIWFRLLSIVEENTAMRRRRHAERTQGRDAVRGTFSHVLAEAVAAGVKAPEIHELLKSIRIRPTLTAHPTEAKRVTVLEKLRRIYLDLRELELPRWTERERAALLADLRDQIELIWMTGELQLEKTTVEREVSWGLHFFDEALFEMIPEVLYSLEASLAEYYPDESFEVPAFFQFGCWIGGDRDGNPFVTSDVTRTTLKRNGRASMRRFRARLNDLGKLLSITERALPTPIAFRKELTARLAASGDGEAIQARNPGEHFRQFQTCMLRKLDATIERNKEEPVVLPGPFYVDADELINDIKALEQGLIDSGCRSLAVNQVRPVRRMVEIFRFSTVNLDIRENSTRTTNTLREIWASIQGRPVEEAPDVESTEWRTWLTSELSKPRTVKRSLDGLSDASRETLATFALVAEMKTELDREAVGSFILSMTRSVNDILGVYLIAKEARLYLDSPGVEICQLPIVPLFETIEDLRAAPAIMKELLSIPLVRRSVRWQGGFHEVMVGYSDSNKDGGYFASNWELYKAQSKLTEVGQQAGVPIAFFHGRGGSVSRGGAPTARAIEAQPPGSISRQYRVTDQGEVVSFKYSNRGTAAYQMELTAASVMEHILKSKLEKNGSRPEFDDAMEALSGASRAVYTKLIQHPGLVEYFQNASPLDELALLNIGSRPARRFGARSLSDLRAIPWVFAWAQNRHIVTGWYGIGSAFKNFIDVRGQDGEALLKRMFEQSKPFRLILDEVEKTLRMVDLSIAREYSTLVPDQQIRDEIFRMIEEEYALTCEMALRVSGGGEIAFRYPAFRERLEERLPVINQVSREQVELLRRFRAETDEFKREESKSALLLSINCIAVGFGATG</sequence>
<proteinExistence type="predicted"/>
<evidence type="ECO:0000256" key="2">
    <source>
        <dbReference type="ARBA" id="ARBA00022419"/>
    </source>
</evidence>
<dbReference type="Pfam" id="PF00311">
    <property type="entry name" value="PEPcase"/>
    <property type="match status" value="1"/>
</dbReference>
<gene>
    <name evidence="4" type="ORF">GCM10008171_20370</name>
</gene>
<dbReference type="PANTHER" id="PTHR30523">
    <property type="entry name" value="PHOSPHOENOLPYRUVATE CARBOXYLASE"/>
    <property type="match status" value="1"/>
</dbReference>
<reference evidence="4" key="1">
    <citation type="journal article" date="2014" name="Int. J. Syst. Evol. Microbiol.">
        <title>Complete genome sequence of Corynebacterium casei LMG S-19264T (=DSM 44701T), isolated from a smear-ripened cheese.</title>
        <authorList>
            <consortium name="US DOE Joint Genome Institute (JGI-PGF)"/>
            <person name="Walter F."/>
            <person name="Albersmeier A."/>
            <person name="Kalinowski J."/>
            <person name="Ruckert C."/>
        </authorList>
    </citation>
    <scope>NUCLEOTIDE SEQUENCE</scope>
    <source>
        <strain evidence="4">VKM B-2555</strain>
    </source>
</reference>
<dbReference type="GO" id="GO:0008964">
    <property type="term" value="F:phosphoenolpyruvate carboxylase activity"/>
    <property type="evidence" value="ECO:0007669"/>
    <property type="project" value="InterPro"/>
</dbReference>
<dbReference type="AlphaFoldDB" id="A0A9W6N3Y4"/>
<reference evidence="4" key="2">
    <citation type="submission" date="2023-01" db="EMBL/GenBank/DDBJ databases">
        <authorList>
            <person name="Sun Q."/>
            <person name="Evtushenko L."/>
        </authorList>
    </citation>
    <scope>NUCLEOTIDE SEQUENCE</scope>
    <source>
        <strain evidence="4">VKM B-2555</strain>
    </source>
</reference>
<dbReference type="PRINTS" id="PR00150">
    <property type="entry name" value="PEPCARBXLASE"/>
</dbReference>
<dbReference type="GO" id="GO:0005829">
    <property type="term" value="C:cytosol"/>
    <property type="evidence" value="ECO:0007669"/>
    <property type="project" value="TreeGrafter"/>
</dbReference>
<dbReference type="PANTHER" id="PTHR30523:SF32">
    <property type="entry name" value="PHOSPHOENOLPYRUVATE CARBOXYLASE"/>
    <property type="match status" value="1"/>
</dbReference>
<evidence type="ECO:0000256" key="3">
    <source>
        <dbReference type="PROSITE-ProRule" id="PRU10112"/>
    </source>
</evidence>
<dbReference type="Gene3D" id="1.20.1440.90">
    <property type="entry name" value="Phosphoenolpyruvate/pyruvate domain"/>
    <property type="match status" value="1"/>
</dbReference>
<feature type="active site" evidence="3">
    <location>
        <position position="582"/>
    </location>
</feature>
<dbReference type="RefSeq" id="WP_271204647.1">
    <property type="nucleotide sequence ID" value="NZ_BSFK01000010.1"/>
</dbReference>
<dbReference type="GO" id="GO:0006099">
    <property type="term" value="P:tricarboxylic acid cycle"/>
    <property type="evidence" value="ECO:0007669"/>
    <property type="project" value="InterPro"/>
</dbReference>
<dbReference type="InterPro" id="IPR021135">
    <property type="entry name" value="PEP_COase"/>
</dbReference>
<dbReference type="EMBL" id="BSFK01000010">
    <property type="protein sequence ID" value="GLK76783.1"/>
    <property type="molecule type" value="Genomic_DNA"/>
</dbReference>
<comment type="function">
    <text evidence="1">Forms oxaloacetate, a four-carbon dicarboxylic acid source for the tricarboxylic acid cycle.</text>
</comment>
<name>A0A9W6N3Y4_9HYPH</name>
<evidence type="ECO:0000313" key="4">
    <source>
        <dbReference type="EMBL" id="GLK76783.1"/>
    </source>
</evidence>
<comment type="caution">
    <text evidence="4">The sequence shown here is derived from an EMBL/GenBank/DDBJ whole genome shotgun (WGS) entry which is preliminary data.</text>
</comment>
<keyword evidence="5" id="KW-1185">Reference proteome</keyword>
<dbReference type="SUPFAM" id="SSF51621">
    <property type="entry name" value="Phosphoenolpyruvate/pyruvate domain"/>
    <property type="match status" value="1"/>
</dbReference>